<dbReference type="Pfam" id="PF24864">
    <property type="entry name" value="DUF7730"/>
    <property type="match status" value="1"/>
</dbReference>
<sequence length="301" mass="35049">MPDMKENLFGRILQTIGLQRPVASGSKIPFSQLQPQQKTLALLKPCGPSQALQVFEDIYSRQASCILFAKLPIELRELIWEQIVYVGLIHMYWANRDRLRSFICAKQAECVSYSHEKNRGKQSRWGTSHEIKEDDIDEEKSAMNLLLTCRAIYFEATKILYSRNTFDFSDHWPNIRFLQWNVPLTSLANITRITTICHGMTLPTIRSEDFNCWVKMWETLALLKALSYLRIQIIVNSEFEPITRQALTDTEDEILEPVKQMRWNLRDGLRTFELILPWDANIDDGEVGPILLDWGVRITRV</sequence>
<dbReference type="InterPro" id="IPR056632">
    <property type="entry name" value="DUF7730"/>
</dbReference>
<dbReference type="EMBL" id="JAGMWT010000006">
    <property type="protein sequence ID" value="KAH7127006.1"/>
    <property type="molecule type" value="Genomic_DNA"/>
</dbReference>
<accession>A0A9P9INP8</accession>
<organism evidence="2 3">
    <name type="scientific">Dendryphion nanum</name>
    <dbReference type="NCBI Taxonomy" id="256645"/>
    <lineage>
        <taxon>Eukaryota</taxon>
        <taxon>Fungi</taxon>
        <taxon>Dikarya</taxon>
        <taxon>Ascomycota</taxon>
        <taxon>Pezizomycotina</taxon>
        <taxon>Dothideomycetes</taxon>
        <taxon>Pleosporomycetidae</taxon>
        <taxon>Pleosporales</taxon>
        <taxon>Torulaceae</taxon>
        <taxon>Dendryphion</taxon>
    </lineage>
</organism>
<name>A0A9P9INP8_9PLEO</name>
<dbReference type="Proteomes" id="UP000700596">
    <property type="component" value="Unassembled WGS sequence"/>
</dbReference>
<dbReference type="AlphaFoldDB" id="A0A9P9INP8"/>
<comment type="caution">
    <text evidence="2">The sequence shown here is derived from an EMBL/GenBank/DDBJ whole genome shotgun (WGS) entry which is preliminary data.</text>
</comment>
<dbReference type="PANTHER" id="PTHR38790">
    <property type="entry name" value="2EXR DOMAIN-CONTAINING PROTEIN-RELATED"/>
    <property type="match status" value="1"/>
</dbReference>
<evidence type="ECO:0000313" key="2">
    <source>
        <dbReference type="EMBL" id="KAH7127006.1"/>
    </source>
</evidence>
<feature type="domain" description="DUF7730" evidence="1">
    <location>
        <begin position="61"/>
        <end position="288"/>
    </location>
</feature>
<keyword evidence="3" id="KW-1185">Reference proteome</keyword>
<protein>
    <recommendedName>
        <fullName evidence="1">DUF7730 domain-containing protein</fullName>
    </recommendedName>
</protein>
<proteinExistence type="predicted"/>
<dbReference type="OrthoDB" id="4757095at2759"/>
<reference evidence="2" key="1">
    <citation type="journal article" date="2021" name="Nat. Commun.">
        <title>Genetic determinants of endophytism in the Arabidopsis root mycobiome.</title>
        <authorList>
            <person name="Mesny F."/>
            <person name="Miyauchi S."/>
            <person name="Thiergart T."/>
            <person name="Pickel B."/>
            <person name="Atanasova L."/>
            <person name="Karlsson M."/>
            <person name="Huettel B."/>
            <person name="Barry K.W."/>
            <person name="Haridas S."/>
            <person name="Chen C."/>
            <person name="Bauer D."/>
            <person name="Andreopoulos W."/>
            <person name="Pangilinan J."/>
            <person name="LaButti K."/>
            <person name="Riley R."/>
            <person name="Lipzen A."/>
            <person name="Clum A."/>
            <person name="Drula E."/>
            <person name="Henrissat B."/>
            <person name="Kohler A."/>
            <person name="Grigoriev I.V."/>
            <person name="Martin F.M."/>
            <person name="Hacquard S."/>
        </authorList>
    </citation>
    <scope>NUCLEOTIDE SEQUENCE</scope>
    <source>
        <strain evidence="2">MPI-CAGE-CH-0243</strain>
    </source>
</reference>
<gene>
    <name evidence="2" type="ORF">B0J11DRAFT_505715</name>
</gene>
<evidence type="ECO:0000313" key="3">
    <source>
        <dbReference type="Proteomes" id="UP000700596"/>
    </source>
</evidence>
<evidence type="ECO:0000259" key="1">
    <source>
        <dbReference type="Pfam" id="PF24864"/>
    </source>
</evidence>